<dbReference type="AlphaFoldDB" id="B3PLH8"/>
<evidence type="ECO:0000256" key="1">
    <source>
        <dbReference type="SAM" id="Phobius"/>
    </source>
</evidence>
<dbReference type="Pfam" id="PF13487">
    <property type="entry name" value="HD_5"/>
    <property type="match status" value="1"/>
</dbReference>
<dbReference type="OrthoDB" id="9764808at2"/>
<dbReference type="SMART" id="SM00062">
    <property type="entry name" value="PBPb"/>
    <property type="match status" value="1"/>
</dbReference>
<dbReference type="EMBL" id="CP000934">
    <property type="protein sequence ID" value="ACE85913.1"/>
    <property type="molecule type" value="Genomic_DNA"/>
</dbReference>
<keyword evidence="1" id="KW-0472">Membrane</keyword>
<dbReference type="STRING" id="498211.CJA_2598"/>
<dbReference type="CDD" id="cd01007">
    <property type="entry name" value="PBP2_BvgS_HisK_like"/>
    <property type="match status" value="1"/>
</dbReference>
<dbReference type="InterPro" id="IPR052020">
    <property type="entry name" value="Cyclic_di-GMP/3'3'-cGAMP_PDE"/>
</dbReference>
<dbReference type="SUPFAM" id="SSF53850">
    <property type="entry name" value="Periplasmic binding protein-like II"/>
    <property type="match status" value="1"/>
</dbReference>
<dbReference type="PANTHER" id="PTHR45228:SF5">
    <property type="entry name" value="CYCLIC DI-GMP PHOSPHODIESTERASE VC_1348-RELATED"/>
    <property type="match status" value="1"/>
</dbReference>
<name>B3PLH8_CELJU</name>
<dbReference type="InterPro" id="IPR037522">
    <property type="entry name" value="HD_GYP_dom"/>
</dbReference>
<dbReference type="KEGG" id="cja:CJA_2598"/>
<evidence type="ECO:0000313" key="3">
    <source>
        <dbReference type="EMBL" id="ACE85913.1"/>
    </source>
</evidence>
<dbReference type="PROSITE" id="PS51832">
    <property type="entry name" value="HD_GYP"/>
    <property type="match status" value="1"/>
</dbReference>
<dbReference type="Gene3D" id="1.10.3210.10">
    <property type="entry name" value="Hypothetical protein af1432"/>
    <property type="match status" value="2"/>
</dbReference>
<feature type="transmembrane region" description="Helical" evidence="1">
    <location>
        <begin position="20"/>
        <end position="41"/>
    </location>
</feature>
<dbReference type="SMART" id="SM00471">
    <property type="entry name" value="HDc"/>
    <property type="match status" value="1"/>
</dbReference>
<dbReference type="eggNOG" id="COG3437">
    <property type="taxonomic scope" value="Bacteria"/>
</dbReference>
<dbReference type="InterPro" id="IPR003607">
    <property type="entry name" value="HD/PDEase_dom"/>
</dbReference>
<dbReference type="GO" id="GO:0008081">
    <property type="term" value="F:phosphoric diester hydrolase activity"/>
    <property type="evidence" value="ECO:0007669"/>
    <property type="project" value="UniProtKB-ARBA"/>
</dbReference>
<gene>
    <name evidence="3" type="ordered locus">CJA_2598</name>
</gene>
<evidence type="ECO:0000259" key="2">
    <source>
        <dbReference type="PROSITE" id="PS51832"/>
    </source>
</evidence>
<dbReference type="CDD" id="cd00077">
    <property type="entry name" value="HDc"/>
    <property type="match status" value="2"/>
</dbReference>
<sequence>MVPDLTAFLTLHRKLRLSVRIPVVSVVLFAALFTAGIAIGLQYHFSRSMAMDAAVASYQVAARHTSEFFQIMDRRTTQATRILSRYPHLPVDQLPDPARDASIAELFAEVMRNNPLYSSIYLGLANGDFLEVINLDSSPEMREYLKASASDRWVVNRVGEVQGTRMRQLDYFDSGFRWQRQRQEPSQYDARQRRWYSDAEHGKVNKTQPYIFHYPQVPGQTYSIRLPHSEVVLGIDITLQSLSDYLRRQPLSREGEIYLYKASGEILASNHLGTTEHSLAELAPLPLSAAEQQYLSQLGVIKISNQLDWPPIDFAVAGQPRGYTIDLLRLAAARLGVEVNFINGYSWAEILANYEQGQLDIVQPIADNVRNRERGYLSEPIVHLPLALALRAEEGMAQPTSVSLAALRGKTLAIPRGWSSIYSIHRAYPDIAILEVNSPRAALEAVRDGRAYATLDSFAVLHYTASQYFIEGLVYIESVDTGKAELPEAFRLLMPPHLQPLGKLLEKSIATMDSTRKAHLQQKWLLSANNAGDGFITVPYKPLLGVVGSTGAQRRHPLSFEIAGTEHLAYVEPLNPDSPASDYFAVVVPAAKVLGDSLLRVRWSVLITVGCVLLILPFSWSLAELIVRPINRLHDKSIRVKERRYAEITYRPSRLKEIDELLWAMVDMSQSIQHYEKSQQQLMDAFIELIAEAIDEKSPYTGGHCERVPILALMLADKAAATNEGALSHFRFDSEEAYREFKIAAWLHDCGKITMPEHIVDKGSKLETIYNRIHEIRMRFEVLWRDAEIDCLNAVAADPTRAEQYQAELQHRRQRLREDFSFIANSNVGGEFLSDQAQQRISELGKITWTRYFDDRLGLSPVEELRLKAIPAQAVPALEHLLADKPEHLIARQRSASHDPSWGIKMEVPEYLYNLGEIYNLSISRGTLTTEDRFKINEHIIGTIRMLEKLPFPPELKRVPRYASTHHETMKGTGYPRKLCASDLSIPERILVIADIFEALTAADRPYKKAKSLSESVEIMYKMMLDQHMDQDLFELFLTSGIYREYAERFLAAGQIDEVSIERYLRQPSPTQV</sequence>
<organism evidence="3 4">
    <name type="scientific">Cellvibrio japonicus (strain Ueda107)</name>
    <name type="common">Pseudomonas fluorescens subsp. cellulosa</name>
    <dbReference type="NCBI Taxonomy" id="498211"/>
    <lineage>
        <taxon>Bacteria</taxon>
        <taxon>Pseudomonadati</taxon>
        <taxon>Pseudomonadota</taxon>
        <taxon>Gammaproteobacteria</taxon>
        <taxon>Cellvibrionales</taxon>
        <taxon>Cellvibrionaceae</taxon>
        <taxon>Cellvibrio</taxon>
    </lineage>
</organism>
<dbReference type="HOGENOM" id="CLU_010403_0_0_6"/>
<dbReference type="RefSeq" id="WP_012488194.1">
    <property type="nucleotide sequence ID" value="NC_010995.1"/>
</dbReference>
<protein>
    <submittedName>
        <fullName evidence="3">ABC-type amino acid transport, signal transduction systems</fullName>
    </submittedName>
</protein>
<dbReference type="eggNOG" id="COG0834">
    <property type="taxonomic scope" value="Bacteria"/>
</dbReference>
<dbReference type="Gene3D" id="3.40.190.10">
    <property type="entry name" value="Periplasmic binding protein-like II"/>
    <property type="match status" value="2"/>
</dbReference>
<evidence type="ECO:0000313" key="4">
    <source>
        <dbReference type="Proteomes" id="UP000001036"/>
    </source>
</evidence>
<dbReference type="InterPro" id="IPR001638">
    <property type="entry name" value="Solute-binding_3/MltF_N"/>
</dbReference>
<dbReference type="Pfam" id="PF00497">
    <property type="entry name" value="SBP_bac_3"/>
    <property type="match status" value="1"/>
</dbReference>
<keyword evidence="1" id="KW-1133">Transmembrane helix</keyword>
<keyword evidence="4" id="KW-1185">Reference proteome</keyword>
<dbReference type="PANTHER" id="PTHR45228">
    <property type="entry name" value="CYCLIC DI-GMP PHOSPHODIESTERASE TM_0186-RELATED"/>
    <property type="match status" value="1"/>
</dbReference>
<reference evidence="3 4" key="1">
    <citation type="journal article" date="2008" name="J. Bacteriol.">
        <title>Insights into plant cell wall degradation from the genome sequence of the soil bacterium Cellvibrio japonicus.</title>
        <authorList>
            <person name="Deboy R.T."/>
            <person name="Mongodin E.F."/>
            <person name="Fouts D.E."/>
            <person name="Tailford L.E."/>
            <person name="Khouri H."/>
            <person name="Emerson J.B."/>
            <person name="Mohamoud Y."/>
            <person name="Watkins K."/>
            <person name="Henrissat B."/>
            <person name="Gilbert H.J."/>
            <person name="Nelson K.E."/>
        </authorList>
    </citation>
    <scope>NUCLEOTIDE SEQUENCE [LARGE SCALE GENOMIC DNA]</scope>
    <source>
        <strain evidence="3 4">Ueda107</strain>
    </source>
</reference>
<dbReference type="Gene3D" id="3.30.450.20">
    <property type="entry name" value="PAS domain"/>
    <property type="match status" value="1"/>
</dbReference>
<dbReference type="eggNOG" id="COG2206">
    <property type="taxonomic scope" value="Bacteria"/>
</dbReference>
<dbReference type="SUPFAM" id="SSF109604">
    <property type="entry name" value="HD-domain/PDEase-like"/>
    <property type="match status" value="2"/>
</dbReference>
<feature type="domain" description="HD-GYP" evidence="2">
    <location>
        <begin position="854"/>
        <end position="1052"/>
    </location>
</feature>
<accession>B3PLH8</accession>
<proteinExistence type="predicted"/>
<keyword evidence="1" id="KW-0812">Transmembrane</keyword>
<dbReference type="Proteomes" id="UP000001036">
    <property type="component" value="Chromosome"/>
</dbReference>
<dbReference type="Gene3D" id="6.10.340.10">
    <property type="match status" value="1"/>
</dbReference>